<dbReference type="Gene3D" id="3.30.70.270">
    <property type="match status" value="1"/>
</dbReference>
<dbReference type="EMBL" id="QUOU01000001">
    <property type="protein sequence ID" value="REL26420.1"/>
    <property type="molecule type" value="Genomic_DNA"/>
</dbReference>
<evidence type="ECO:0000256" key="1">
    <source>
        <dbReference type="ARBA" id="ARBA00001946"/>
    </source>
</evidence>
<name>A0A3E0TQ15_9GAMM</name>
<gene>
    <name evidence="6" type="ORF">DXX93_07395</name>
</gene>
<dbReference type="GO" id="GO:0005886">
    <property type="term" value="C:plasma membrane"/>
    <property type="evidence" value="ECO:0007669"/>
    <property type="project" value="TreeGrafter"/>
</dbReference>
<dbReference type="GO" id="GO:1902201">
    <property type="term" value="P:negative regulation of bacterial-type flagellum-dependent cell motility"/>
    <property type="evidence" value="ECO:0007669"/>
    <property type="project" value="TreeGrafter"/>
</dbReference>
<keyword evidence="4" id="KW-1133">Transmembrane helix</keyword>
<evidence type="ECO:0000313" key="6">
    <source>
        <dbReference type="EMBL" id="REL26420.1"/>
    </source>
</evidence>
<evidence type="ECO:0000256" key="4">
    <source>
        <dbReference type="SAM" id="Phobius"/>
    </source>
</evidence>
<proteinExistence type="predicted"/>
<dbReference type="FunFam" id="3.30.70.270:FF:000001">
    <property type="entry name" value="Diguanylate cyclase domain protein"/>
    <property type="match status" value="1"/>
</dbReference>
<dbReference type="NCBIfam" id="TIGR00254">
    <property type="entry name" value="GGDEF"/>
    <property type="match status" value="1"/>
</dbReference>
<evidence type="ECO:0000313" key="7">
    <source>
        <dbReference type="Proteomes" id="UP000256478"/>
    </source>
</evidence>
<dbReference type="GO" id="GO:0052621">
    <property type="term" value="F:diguanylate cyclase activity"/>
    <property type="evidence" value="ECO:0007669"/>
    <property type="project" value="UniProtKB-EC"/>
</dbReference>
<dbReference type="InterPro" id="IPR050469">
    <property type="entry name" value="Diguanylate_Cyclase"/>
</dbReference>
<reference evidence="6 7" key="1">
    <citation type="submission" date="2018-08" db="EMBL/GenBank/DDBJ databases">
        <title>Thalassotalea euphylliae genome.</title>
        <authorList>
            <person name="Summers S."/>
            <person name="Rice S.A."/>
            <person name="Freckelton M.L."/>
            <person name="Nedved B.T."/>
            <person name="Hadfield M.G."/>
        </authorList>
    </citation>
    <scope>NUCLEOTIDE SEQUENCE [LARGE SCALE GENOMIC DNA]</scope>
    <source>
        <strain evidence="6 7">H1</strain>
    </source>
</reference>
<sequence>MRLTKRFDRHVTLIFITTVIVLIMTSYFTFNKVIRDHIHHQQQAVVPLLTLATSEIIRPLTIAHHMANSYYIKQTVQAPQLDKAQVRSYLHGFSNAYKLLAFVAVEQHNLMLDSNGKETSLSDQQAEWFHRLKSLPEEQIADIGNAENPHLYFDVKLRDDDGKFLGFTGVGVDLDEFSARFRTFSDDFGYELFVADQHNDITLTSSSLMKTESHHRRDEIVNLSSLPWFEPYHAMEQQGQANHLVEVDGSDYIISKIAIPALKWDMYLVAPPPYQQSLYWQQLVSTVLIFFLVSLALYFAFEYNITTFKNDLVKDSETDFLTQLPNRSFINWKADDIRNKHRFLSVVITDIDKFKSINDKHGHLAGDEVLKVIAKQLSQSLRQFDVVARWGGEEFIMMLPDTDSEQAYRIAERMRQSIEALKITAPDVATPLQVTASFGLAEGQLAGESLNDIVQLADRALYQAKAKGRNCVVMHELTAAKAEP</sequence>
<dbReference type="InterPro" id="IPR000160">
    <property type="entry name" value="GGDEF_dom"/>
</dbReference>
<comment type="cofactor">
    <cofactor evidence="1">
        <name>Mg(2+)</name>
        <dbReference type="ChEBI" id="CHEBI:18420"/>
    </cofactor>
</comment>
<dbReference type="InterPro" id="IPR029787">
    <property type="entry name" value="Nucleotide_cyclase"/>
</dbReference>
<keyword evidence="4" id="KW-0472">Membrane</keyword>
<evidence type="ECO:0000259" key="5">
    <source>
        <dbReference type="PROSITE" id="PS50887"/>
    </source>
</evidence>
<keyword evidence="4" id="KW-0812">Transmembrane</keyword>
<dbReference type="AlphaFoldDB" id="A0A3E0TQ15"/>
<feature type="transmembrane region" description="Helical" evidence="4">
    <location>
        <begin position="12"/>
        <end position="30"/>
    </location>
</feature>
<dbReference type="EC" id="2.7.7.65" evidence="2"/>
<dbReference type="PANTHER" id="PTHR45138:SF9">
    <property type="entry name" value="DIGUANYLATE CYCLASE DGCM-RELATED"/>
    <property type="match status" value="1"/>
</dbReference>
<dbReference type="SUPFAM" id="SSF55073">
    <property type="entry name" value="Nucleotide cyclase"/>
    <property type="match status" value="1"/>
</dbReference>
<dbReference type="PANTHER" id="PTHR45138">
    <property type="entry name" value="REGULATORY COMPONENTS OF SENSORY TRANSDUCTION SYSTEM"/>
    <property type="match status" value="1"/>
</dbReference>
<feature type="domain" description="GGDEF" evidence="5">
    <location>
        <begin position="342"/>
        <end position="477"/>
    </location>
</feature>
<protein>
    <recommendedName>
        <fullName evidence="2">diguanylate cyclase</fullName>
        <ecNumber evidence="2">2.7.7.65</ecNumber>
    </recommendedName>
</protein>
<dbReference type="GO" id="GO:0043709">
    <property type="term" value="P:cell adhesion involved in single-species biofilm formation"/>
    <property type="evidence" value="ECO:0007669"/>
    <property type="project" value="TreeGrafter"/>
</dbReference>
<dbReference type="SMART" id="SM00267">
    <property type="entry name" value="GGDEF"/>
    <property type="match status" value="1"/>
</dbReference>
<evidence type="ECO:0000256" key="3">
    <source>
        <dbReference type="ARBA" id="ARBA00034247"/>
    </source>
</evidence>
<accession>A0A3E0TQ15</accession>
<feature type="transmembrane region" description="Helical" evidence="4">
    <location>
        <begin position="279"/>
        <end position="301"/>
    </location>
</feature>
<evidence type="ECO:0000256" key="2">
    <source>
        <dbReference type="ARBA" id="ARBA00012528"/>
    </source>
</evidence>
<dbReference type="InterPro" id="IPR043128">
    <property type="entry name" value="Rev_trsase/Diguanyl_cyclase"/>
</dbReference>
<dbReference type="CDD" id="cd01949">
    <property type="entry name" value="GGDEF"/>
    <property type="match status" value="1"/>
</dbReference>
<comment type="caution">
    <text evidence="6">The sequence shown here is derived from an EMBL/GenBank/DDBJ whole genome shotgun (WGS) entry which is preliminary data.</text>
</comment>
<dbReference type="PROSITE" id="PS50887">
    <property type="entry name" value="GGDEF"/>
    <property type="match status" value="1"/>
</dbReference>
<organism evidence="6 7">
    <name type="scientific">Thalassotalea euphylliae</name>
    <dbReference type="NCBI Taxonomy" id="1655234"/>
    <lineage>
        <taxon>Bacteria</taxon>
        <taxon>Pseudomonadati</taxon>
        <taxon>Pseudomonadota</taxon>
        <taxon>Gammaproteobacteria</taxon>
        <taxon>Alteromonadales</taxon>
        <taxon>Colwelliaceae</taxon>
        <taxon>Thalassotalea</taxon>
    </lineage>
</organism>
<dbReference type="Proteomes" id="UP000256478">
    <property type="component" value="Unassembled WGS sequence"/>
</dbReference>
<comment type="catalytic activity">
    <reaction evidence="3">
        <text>2 GTP = 3',3'-c-di-GMP + 2 diphosphate</text>
        <dbReference type="Rhea" id="RHEA:24898"/>
        <dbReference type="ChEBI" id="CHEBI:33019"/>
        <dbReference type="ChEBI" id="CHEBI:37565"/>
        <dbReference type="ChEBI" id="CHEBI:58805"/>
        <dbReference type="EC" id="2.7.7.65"/>
    </reaction>
</comment>
<dbReference type="Pfam" id="PF00990">
    <property type="entry name" value="GGDEF"/>
    <property type="match status" value="1"/>
</dbReference>
<dbReference type="OrthoDB" id="5496380at2"/>